<dbReference type="SUPFAM" id="SSF51905">
    <property type="entry name" value="FAD/NAD(P)-binding domain"/>
    <property type="match status" value="1"/>
</dbReference>
<feature type="region of interest" description="Disordered" evidence="3">
    <location>
        <begin position="115"/>
        <end position="158"/>
    </location>
</feature>
<dbReference type="Gene3D" id="3.50.50.60">
    <property type="entry name" value="FAD/NAD(P)-binding domain"/>
    <property type="match status" value="1"/>
</dbReference>
<reference evidence="5 6" key="1">
    <citation type="submission" date="2020-10" db="EMBL/GenBank/DDBJ databases">
        <title>Sequencing the genomes of 1000 actinobacteria strains.</title>
        <authorList>
            <person name="Klenk H.-P."/>
        </authorList>
    </citation>
    <scope>NUCLEOTIDE SEQUENCE [LARGE SCALE GENOMIC DNA]</scope>
    <source>
        <strain evidence="5 6">DSM 46744</strain>
    </source>
</reference>
<evidence type="ECO:0000259" key="4">
    <source>
        <dbReference type="Pfam" id="PF01494"/>
    </source>
</evidence>
<dbReference type="PANTHER" id="PTHR13789:SF309">
    <property type="entry name" value="PUTATIVE (AFU_ORTHOLOGUE AFUA_6G14510)-RELATED"/>
    <property type="match status" value="1"/>
</dbReference>
<dbReference type="EMBL" id="JADBDZ010000001">
    <property type="protein sequence ID" value="MBE1537129.1"/>
    <property type="molecule type" value="Genomic_DNA"/>
</dbReference>
<dbReference type="InterPro" id="IPR050493">
    <property type="entry name" value="FAD-dep_Monooxygenase_BioMet"/>
</dbReference>
<dbReference type="Pfam" id="PF01494">
    <property type="entry name" value="FAD_binding_3"/>
    <property type="match status" value="1"/>
</dbReference>
<evidence type="ECO:0000256" key="1">
    <source>
        <dbReference type="ARBA" id="ARBA00023002"/>
    </source>
</evidence>
<dbReference type="InterPro" id="IPR036188">
    <property type="entry name" value="FAD/NAD-bd_sf"/>
</dbReference>
<accession>A0ABR9K2P3</accession>
<comment type="caution">
    <text evidence="5">The sequence shown here is derived from an EMBL/GenBank/DDBJ whole genome shotgun (WGS) entry which is preliminary data.</text>
</comment>
<sequence length="158" mass="17292">MYRPEPNRILADAARDAGARIRFGLTVDALDDRGDHVAAHLSDGTTARHDLVVGADGVRSTVRRLVGIGTEPRPTGMGIWRVHTRRPERVERTDLVYGGACFIAGYCPTGPDHHVRVPGGAGAPARVDRRRRQARPGRRRSVPAARADRRGQRRGRGP</sequence>
<dbReference type="InterPro" id="IPR002938">
    <property type="entry name" value="FAD-bd"/>
</dbReference>
<evidence type="ECO:0000256" key="2">
    <source>
        <dbReference type="ARBA" id="ARBA00023033"/>
    </source>
</evidence>
<organism evidence="5 6">
    <name type="scientific">Actinomadura algeriensis</name>
    <dbReference type="NCBI Taxonomy" id="1679523"/>
    <lineage>
        <taxon>Bacteria</taxon>
        <taxon>Bacillati</taxon>
        <taxon>Actinomycetota</taxon>
        <taxon>Actinomycetes</taxon>
        <taxon>Streptosporangiales</taxon>
        <taxon>Thermomonosporaceae</taxon>
        <taxon>Actinomadura</taxon>
    </lineage>
</organism>
<keyword evidence="1" id="KW-0560">Oxidoreductase</keyword>
<feature type="compositionally biased region" description="Basic residues" evidence="3">
    <location>
        <begin position="128"/>
        <end position="141"/>
    </location>
</feature>
<protein>
    <submittedName>
        <fullName evidence="5">2-polyprenyl-6-methoxyphenol hydroxylase-like FAD-dependent oxidoreductase</fullName>
    </submittedName>
</protein>
<proteinExistence type="predicted"/>
<dbReference type="PANTHER" id="PTHR13789">
    <property type="entry name" value="MONOOXYGENASE"/>
    <property type="match status" value="1"/>
</dbReference>
<gene>
    <name evidence="5" type="ORF">H4W34_006962</name>
</gene>
<dbReference type="Proteomes" id="UP000627838">
    <property type="component" value="Unassembled WGS sequence"/>
</dbReference>
<keyword evidence="6" id="KW-1185">Reference proteome</keyword>
<feature type="domain" description="FAD-binding" evidence="4">
    <location>
        <begin position="7"/>
        <end position="73"/>
    </location>
</feature>
<evidence type="ECO:0000256" key="3">
    <source>
        <dbReference type="SAM" id="MobiDB-lite"/>
    </source>
</evidence>
<evidence type="ECO:0000313" key="6">
    <source>
        <dbReference type="Proteomes" id="UP000627838"/>
    </source>
</evidence>
<evidence type="ECO:0000313" key="5">
    <source>
        <dbReference type="EMBL" id="MBE1537129.1"/>
    </source>
</evidence>
<name>A0ABR9K2P3_9ACTN</name>
<keyword evidence="2" id="KW-0503">Monooxygenase</keyword>
<dbReference type="RefSeq" id="WP_225961461.1">
    <property type="nucleotide sequence ID" value="NZ_JADBDZ010000001.1"/>
</dbReference>